<dbReference type="SUPFAM" id="SSF52540">
    <property type="entry name" value="P-loop containing nucleoside triphosphate hydrolases"/>
    <property type="match status" value="1"/>
</dbReference>
<dbReference type="Pfam" id="PF13614">
    <property type="entry name" value="AAA_31"/>
    <property type="match status" value="1"/>
</dbReference>
<comment type="caution">
    <text evidence="2">The sequence shown here is derived from an EMBL/GenBank/DDBJ whole genome shotgun (WGS) entry which is preliminary data.</text>
</comment>
<dbReference type="InterPro" id="IPR027417">
    <property type="entry name" value="P-loop_NTPase"/>
</dbReference>
<dbReference type="PANTHER" id="PTHR13696">
    <property type="entry name" value="P-LOOP CONTAINING NUCLEOSIDE TRIPHOSPHATE HYDROLASE"/>
    <property type="match status" value="1"/>
</dbReference>
<dbReference type="PANTHER" id="PTHR13696:SF52">
    <property type="entry name" value="PARA FAMILY PROTEIN CT_582"/>
    <property type="match status" value="1"/>
</dbReference>
<evidence type="ECO:0000313" key="2">
    <source>
        <dbReference type="EMBL" id="KAA8718132.1"/>
    </source>
</evidence>
<proteinExistence type="predicted"/>
<protein>
    <submittedName>
        <fullName evidence="2">ParA family protein</fullName>
    </submittedName>
</protein>
<reference evidence="2 3" key="1">
    <citation type="submission" date="2019-09" db="EMBL/GenBank/DDBJ databases">
        <title>Draft genome sequence of various Type strains from the CCUG.</title>
        <authorList>
            <person name="Pineiro-Iglesias B."/>
            <person name="Tunovic T."/>
            <person name="Unosson C."/>
            <person name="Inganas E."/>
            <person name="Ohlen M."/>
            <person name="Cardew S."/>
            <person name="Jensie-Markopoulos S."/>
            <person name="Salva-Serra F."/>
            <person name="Jaen-Luchoro D."/>
            <person name="Karlsson R."/>
            <person name="Svensson-Stadler L."/>
            <person name="Chun J."/>
            <person name="Moore E."/>
        </authorList>
    </citation>
    <scope>NUCLEOTIDE SEQUENCE [LARGE SCALE GENOMIC DNA]</scope>
    <source>
        <strain evidence="2 3">CCUG 53682T</strain>
    </source>
</reference>
<feature type="domain" description="AAA" evidence="1">
    <location>
        <begin position="3"/>
        <end position="202"/>
    </location>
</feature>
<dbReference type="InterPro" id="IPR050678">
    <property type="entry name" value="DNA_Partitioning_ATPase"/>
</dbReference>
<evidence type="ECO:0000259" key="1">
    <source>
        <dbReference type="Pfam" id="PF13614"/>
    </source>
</evidence>
<dbReference type="EMBL" id="VXKB01000001">
    <property type="protein sequence ID" value="KAA8718132.1"/>
    <property type="molecule type" value="Genomic_DNA"/>
</dbReference>
<dbReference type="Gene3D" id="3.40.50.300">
    <property type="entry name" value="P-loop containing nucleotide triphosphate hydrolases"/>
    <property type="match status" value="1"/>
</dbReference>
<dbReference type="OrthoDB" id="69313at2"/>
<organism evidence="2 3">
    <name type="scientific">Morganella psychrotolerans</name>
    <dbReference type="NCBI Taxonomy" id="368603"/>
    <lineage>
        <taxon>Bacteria</taxon>
        <taxon>Pseudomonadati</taxon>
        <taxon>Pseudomonadota</taxon>
        <taxon>Gammaproteobacteria</taxon>
        <taxon>Enterobacterales</taxon>
        <taxon>Morganellaceae</taxon>
        <taxon>Morganella</taxon>
    </lineage>
</organism>
<dbReference type="Proteomes" id="UP000322181">
    <property type="component" value="Unassembled WGS sequence"/>
</dbReference>
<accession>A0A5M9RD28</accession>
<dbReference type="InterPro" id="IPR025669">
    <property type="entry name" value="AAA_dom"/>
</dbReference>
<gene>
    <name evidence="2" type="ORF">F4V73_06255</name>
</gene>
<sequence>MAKSICFFNHKGGVSKTTTAFNIGWELANQGKKVLLVDLDSQCNLTGMVLGFSRIFDGLEGFYASRNNLTMGPIVEFLINGGQPERYLETEAGQLTTTLNNNLFLLPGHLSVAELDSQISVSLKIAAGIPATRNIPGNLPKTLQIIADQHEIDYVIYDLSPNVGGLNEVILMSSDYFIVPATPDFFCWQAVKSLAINIPKWHAELSFFKISHDGASAKAIKNQPKFIGMIQQRYRPRNGAPAKSFELWISKIREAVDNTLIPELSQINCVADKSLIQNVLDESHGNGLSAYDLAHISDFNSLIAISQTLSVPVFDITDQNIKDSGQFGHSLNTMKESRTAFKEQFSLLAERTIKITS</sequence>
<dbReference type="CDD" id="cd02042">
    <property type="entry name" value="ParAB_family"/>
    <property type="match status" value="1"/>
</dbReference>
<name>A0A5M9RD28_9GAMM</name>
<dbReference type="AlphaFoldDB" id="A0A5M9RD28"/>
<evidence type="ECO:0000313" key="3">
    <source>
        <dbReference type="Proteomes" id="UP000322181"/>
    </source>
</evidence>